<feature type="chain" id="PRO_5008609379" evidence="3">
    <location>
        <begin position="21"/>
        <end position="374"/>
    </location>
</feature>
<keyword evidence="3" id="KW-0732">Signal</keyword>
<evidence type="ECO:0000256" key="1">
    <source>
        <dbReference type="SAM" id="MobiDB-lite"/>
    </source>
</evidence>
<evidence type="ECO:0000313" key="6">
    <source>
        <dbReference type="Proteomes" id="UP000092247"/>
    </source>
</evidence>
<sequence length="374" mass="41370">MMRLVAGCLFLFFISLFARADGQPLPELKRERVIDSAGILTGSQFSQLNRQLSDFEQQRGDGTQFVVFIISSTNGEDIDAFALRAFNTWKIGKKARNNGLLLVVSVDDRKLRFEVGYGLESILPDVVAGRIIRYRITPEFKNGNYYAGIEAGVTDVISVINGNEPEYIQSNNQATEELKLKRLPVIYLFTFLIMYFWLLFSGTRRRKKQIQQEINMLTTDPVKRKGKDKRAAERSERIYLKRLTAILKHKYIYPRFPGLFISVMFYSVIIFLVTRLVIEETSDTDAVFMSSMVLVVINVFVSPVIFLFLHALIPGYRIQSAEMQKIYGDSNAGSTSFSYSSGSSGSSGSGGGGSSSSSGGGGGSSGGGGASGSW</sequence>
<comment type="caution">
    <text evidence="5">The sequence shown here is derived from an EMBL/GenBank/DDBJ whole genome shotgun (WGS) entry which is preliminary data.</text>
</comment>
<dbReference type="Gene3D" id="3.10.310.50">
    <property type="match status" value="1"/>
</dbReference>
<dbReference type="Pfam" id="PF04536">
    <property type="entry name" value="TPM_phosphatase"/>
    <property type="match status" value="1"/>
</dbReference>
<gene>
    <name evidence="5" type="ORF">AYY17_08550</name>
</gene>
<feature type="transmembrane region" description="Helical" evidence="2">
    <location>
        <begin position="183"/>
        <end position="200"/>
    </location>
</feature>
<accession>A0A1B8H764</accession>
<dbReference type="InterPro" id="IPR007621">
    <property type="entry name" value="TPM_dom"/>
</dbReference>
<evidence type="ECO:0000256" key="3">
    <source>
        <dbReference type="SAM" id="SignalP"/>
    </source>
</evidence>
<dbReference type="AlphaFoldDB" id="A0A1B8H764"/>
<reference evidence="5 6" key="1">
    <citation type="submission" date="2016-06" db="EMBL/GenBank/DDBJ databases">
        <authorList>
            <person name="Kjaerup R.B."/>
            <person name="Dalgaard T.S."/>
            <person name="Juul-Madsen H.R."/>
        </authorList>
    </citation>
    <scope>NUCLEOTIDE SEQUENCE [LARGE SCALE GENOMIC DNA]</scope>
    <source>
        <strain evidence="5 6">GCSL-Mp3</strain>
    </source>
</reference>
<dbReference type="PANTHER" id="PTHR30373:SF2">
    <property type="entry name" value="UPF0603 PROTEIN YGCG"/>
    <property type="match status" value="1"/>
</dbReference>
<protein>
    <submittedName>
        <fullName evidence="5">Methanol dehydrogenase</fullName>
    </submittedName>
</protein>
<feature type="domain" description="TPM" evidence="4">
    <location>
        <begin position="33"/>
        <end position="158"/>
    </location>
</feature>
<dbReference type="EMBL" id="LZEX01000034">
    <property type="protein sequence ID" value="OBU04928.1"/>
    <property type="molecule type" value="Genomic_DNA"/>
</dbReference>
<feature type="signal peptide" evidence="3">
    <location>
        <begin position="1"/>
        <end position="20"/>
    </location>
</feature>
<keyword evidence="2" id="KW-1133">Transmembrane helix</keyword>
<evidence type="ECO:0000256" key="2">
    <source>
        <dbReference type="SAM" id="Phobius"/>
    </source>
</evidence>
<dbReference type="PANTHER" id="PTHR30373">
    <property type="entry name" value="UPF0603 PROTEIN YGCG"/>
    <property type="match status" value="1"/>
</dbReference>
<dbReference type="Proteomes" id="UP000092247">
    <property type="component" value="Unassembled WGS sequence"/>
</dbReference>
<feature type="region of interest" description="Disordered" evidence="1">
    <location>
        <begin position="336"/>
        <end position="374"/>
    </location>
</feature>
<evidence type="ECO:0000313" key="5">
    <source>
        <dbReference type="EMBL" id="OBU04928.1"/>
    </source>
</evidence>
<keyword evidence="2" id="KW-0812">Transmembrane</keyword>
<organism evidence="5 6">
    <name type="scientific">Morganella psychrotolerans</name>
    <dbReference type="NCBI Taxonomy" id="368603"/>
    <lineage>
        <taxon>Bacteria</taxon>
        <taxon>Pseudomonadati</taxon>
        <taxon>Pseudomonadota</taxon>
        <taxon>Gammaproteobacteria</taxon>
        <taxon>Enterobacterales</taxon>
        <taxon>Morganellaceae</taxon>
        <taxon>Morganella</taxon>
    </lineage>
</organism>
<feature type="transmembrane region" description="Helical" evidence="2">
    <location>
        <begin position="290"/>
        <end position="313"/>
    </location>
</feature>
<evidence type="ECO:0000259" key="4">
    <source>
        <dbReference type="Pfam" id="PF04536"/>
    </source>
</evidence>
<name>A0A1B8H764_9GAMM</name>
<proteinExistence type="predicted"/>
<feature type="compositionally biased region" description="Gly residues" evidence="1">
    <location>
        <begin position="345"/>
        <end position="374"/>
    </location>
</feature>
<keyword evidence="2" id="KW-0472">Membrane</keyword>
<feature type="transmembrane region" description="Helical" evidence="2">
    <location>
        <begin position="256"/>
        <end position="278"/>
    </location>
</feature>
<dbReference type="RefSeq" id="WP_067424913.1">
    <property type="nucleotide sequence ID" value="NZ_LZEX01000034.1"/>
</dbReference>